<keyword evidence="9 11" id="KW-0472">Membrane</keyword>
<feature type="region of interest" description="Disordered" evidence="10">
    <location>
        <begin position="482"/>
        <end position="525"/>
    </location>
</feature>
<dbReference type="GO" id="GO:0030139">
    <property type="term" value="C:endocytic vesicle"/>
    <property type="evidence" value="ECO:0007669"/>
    <property type="project" value="TreeGrafter"/>
</dbReference>
<evidence type="ECO:0000256" key="1">
    <source>
        <dbReference type="ARBA" id="ARBA00004251"/>
    </source>
</evidence>
<proteinExistence type="predicted"/>
<keyword evidence="5 11" id="KW-0812">Transmembrane</keyword>
<dbReference type="EMBL" id="CAJPEV010001105">
    <property type="protein sequence ID" value="CAG0890756.1"/>
    <property type="molecule type" value="Genomic_DNA"/>
</dbReference>
<comment type="subcellular location">
    <subcellularLocation>
        <location evidence="1">Cell membrane</location>
        <topology evidence="1">Single-pass type I membrane protein</topology>
    </subcellularLocation>
</comment>
<dbReference type="GO" id="GO:0015031">
    <property type="term" value="P:protein transport"/>
    <property type="evidence" value="ECO:0007669"/>
    <property type="project" value="UniProtKB-KW"/>
</dbReference>
<evidence type="ECO:0000256" key="8">
    <source>
        <dbReference type="ARBA" id="ARBA00022989"/>
    </source>
</evidence>
<dbReference type="PANTHER" id="PTHR14995:SF2">
    <property type="entry name" value="PROTEIN AMNIONLESS"/>
    <property type="match status" value="1"/>
</dbReference>
<gene>
    <name evidence="12" type="ORF">DSTB1V02_LOCUS6188</name>
</gene>
<feature type="transmembrane region" description="Helical" evidence="11">
    <location>
        <begin position="381"/>
        <end position="408"/>
    </location>
</feature>
<evidence type="ECO:0000256" key="4">
    <source>
        <dbReference type="ARBA" id="ARBA00022475"/>
    </source>
</evidence>
<evidence type="ECO:0000256" key="6">
    <source>
        <dbReference type="ARBA" id="ARBA00022729"/>
    </source>
</evidence>
<keyword evidence="6" id="KW-0732">Signal</keyword>
<dbReference type="GO" id="GO:0006898">
    <property type="term" value="P:receptor-mediated endocytosis"/>
    <property type="evidence" value="ECO:0007669"/>
    <property type="project" value="TreeGrafter"/>
</dbReference>
<name>A0A7R8XEL1_9CRUS</name>
<keyword evidence="13" id="KW-1185">Reference proteome</keyword>
<evidence type="ECO:0000256" key="11">
    <source>
        <dbReference type="SAM" id="Phobius"/>
    </source>
</evidence>
<dbReference type="AlphaFoldDB" id="A0A7R8XEL1"/>
<dbReference type="Proteomes" id="UP000677054">
    <property type="component" value="Unassembled WGS sequence"/>
</dbReference>
<keyword evidence="4" id="KW-1003">Cell membrane</keyword>
<dbReference type="GO" id="GO:0016324">
    <property type="term" value="C:apical plasma membrane"/>
    <property type="evidence" value="ECO:0007669"/>
    <property type="project" value="TreeGrafter"/>
</dbReference>
<accession>A0A7R8XEL1</accession>
<evidence type="ECO:0000256" key="2">
    <source>
        <dbReference type="ARBA" id="ARBA00021200"/>
    </source>
</evidence>
<dbReference type="OrthoDB" id="10067964at2759"/>
<dbReference type="PANTHER" id="PTHR14995">
    <property type="entry name" value="AMNIONLESS"/>
    <property type="match status" value="1"/>
</dbReference>
<evidence type="ECO:0000313" key="12">
    <source>
        <dbReference type="EMBL" id="CAD7246337.1"/>
    </source>
</evidence>
<sequence>MLTVIDTQTTVTPCKLVATRINWLSQPSIAAGVKDNTMNWRMLLLILLPLVYGQEQPIKVWRKNANWENKENWAGETKPECSRDTADFTAAPRTTIFLSGNSAVKGILLASDMAFVLGNDLRMTLGASVVDSSTCSSSQKVFQRGADLWHDPRNWLHTEHPEEPNPVPHLERIPCHHDAISFPRDSTFKVELPPERTWAVNLGKVKYGDDWLTGDAWRKFLNSTLGKSQFTEGSLAKLLMGQACPEPSGCVCGNAEMRDVVCGLVKNTCPQLTCDTPIRPEGSCCDICGSYLTVQTTESTITLQTLKDIIKTALAIEDLTSVRSYTSKISAVEIQVVLVHAEGQHGKTISAAEAIESQIRKMLPKNANVAAFSSSSTGLGFGGGLIFLIVLLIVLAAAGFGYLGIYLYQNGYYRIRIPIGHLPWVHFNNDPTEATELSGEHHIITASWMEPHDQGGEASGFNNPIYCSDAPEKDGGVLVRESEIHEDGTTRAIENPIYQRDLEGKTPEGTQEPEGKKQEKSGKDG</sequence>
<evidence type="ECO:0000256" key="10">
    <source>
        <dbReference type="SAM" id="MobiDB-lite"/>
    </source>
</evidence>
<keyword evidence="8 11" id="KW-1133">Transmembrane helix</keyword>
<evidence type="ECO:0000256" key="3">
    <source>
        <dbReference type="ARBA" id="ARBA00022448"/>
    </source>
</evidence>
<evidence type="ECO:0000256" key="9">
    <source>
        <dbReference type="ARBA" id="ARBA00023136"/>
    </source>
</evidence>
<keyword evidence="3" id="KW-0813">Transport</keyword>
<dbReference type="Pfam" id="PF14828">
    <property type="entry name" value="Amnionless"/>
    <property type="match status" value="1"/>
</dbReference>
<reference evidence="12" key="1">
    <citation type="submission" date="2020-11" db="EMBL/GenBank/DDBJ databases">
        <authorList>
            <person name="Tran Van P."/>
        </authorList>
    </citation>
    <scope>NUCLEOTIDE SEQUENCE</scope>
</reference>
<feature type="compositionally biased region" description="Basic and acidic residues" evidence="10">
    <location>
        <begin position="513"/>
        <end position="525"/>
    </location>
</feature>
<evidence type="ECO:0000256" key="7">
    <source>
        <dbReference type="ARBA" id="ARBA00022927"/>
    </source>
</evidence>
<evidence type="ECO:0000256" key="5">
    <source>
        <dbReference type="ARBA" id="ARBA00022692"/>
    </source>
</evidence>
<keyword evidence="7" id="KW-0653">Protein transport</keyword>
<dbReference type="InterPro" id="IPR026112">
    <property type="entry name" value="AMN"/>
</dbReference>
<protein>
    <recommendedName>
        <fullName evidence="2">Protein amnionless</fullName>
    </recommendedName>
</protein>
<organism evidence="12">
    <name type="scientific">Darwinula stevensoni</name>
    <dbReference type="NCBI Taxonomy" id="69355"/>
    <lineage>
        <taxon>Eukaryota</taxon>
        <taxon>Metazoa</taxon>
        <taxon>Ecdysozoa</taxon>
        <taxon>Arthropoda</taxon>
        <taxon>Crustacea</taxon>
        <taxon>Oligostraca</taxon>
        <taxon>Ostracoda</taxon>
        <taxon>Podocopa</taxon>
        <taxon>Podocopida</taxon>
        <taxon>Darwinulocopina</taxon>
        <taxon>Darwinuloidea</taxon>
        <taxon>Darwinulidae</taxon>
        <taxon>Darwinula</taxon>
    </lineage>
</organism>
<dbReference type="EMBL" id="LR900622">
    <property type="protein sequence ID" value="CAD7246337.1"/>
    <property type="molecule type" value="Genomic_DNA"/>
</dbReference>
<evidence type="ECO:0000313" key="13">
    <source>
        <dbReference type="Proteomes" id="UP000677054"/>
    </source>
</evidence>